<protein>
    <submittedName>
        <fullName evidence="1">Uncharacterized protein</fullName>
    </submittedName>
</protein>
<sequence>MQKNILEKEWMSLSHFQLFDDVKNRDVSSLDKLIPHKKMYIYETNENIAIKRSEYNQEFNLKKRLYSYKGPQDDFDKKEISKHIENLSLKFFQIKSKVQSKASKVEKNNNQYNKDFDRFNIELAKLVNFSSLDDTYFSKLRTSIDDMKRLTLNLSDLEQFNAVLYEDWIEKE</sequence>
<evidence type="ECO:0000313" key="1">
    <source>
        <dbReference type="EMBL" id="GCL68229.1"/>
    </source>
</evidence>
<evidence type="ECO:0000313" key="2">
    <source>
        <dbReference type="Proteomes" id="UP000300381"/>
    </source>
</evidence>
<dbReference type="RefSeq" id="WP_137661376.1">
    <property type="nucleotide sequence ID" value="NZ_BJCQ01000119.1"/>
</dbReference>
<proteinExistence type="predicted"/>
<gene>
    <name evidence="1" type="ORF">PAGU1578_18500</name>
</gene>
<name>A0A480B2G8_9FIRM</name>
<dbReference type="AlphaFoldDB" id="A0A480B2G8"/>
<accession>A0A480B2G8</accession>
<reference evidence="1 2" key="1">
    <citation type="submission" date="2019-03" db="EMBL/GenBank/DDBJ databases">
        <title>Draft genome sequences of two Veillonella tobetsuensis clinical isolates from intraoperative bronchial fluids of elderly patients with pulmonary carcinoma.</title>
        <authorList>
            <person name="Akiyama T."/>
        </authorList>
    </citation>
    <scope>NUCLEOTIDE SEQUENCE [LARGE SCALE GENOMIC DNA]</scope>
    <source>
        <strain evidence="1 2">PAGU 1578</strain>
    </source>
</reference>
<dbReference type="EMBL" id="BJCQ01000119">
    <property type="protein sequence ID" value="GCL68229.1"/>
    <property type="molecule type" value="Genomic_DNA"/>
</dbReference>
<dbReference type="Proteomes" id="UP000300381">
    <property type="component" value="Unassembled WGS sequence"/>
</dbReference>
<comment type="caution">
    <text evidence="1">The sequence shown here is derived from an EMBL/GenBank/DDBJ whole genome shotgun (WGS) entry which is preliminary data.</text>
</comment>
<organism evidence="1 2">
    <name type="scientific">Veillonella tobetsuensis</name>
    <dbReference type="NCBI Taxonomy" id="1110546"/>
    <lineage>
        <taxon>Bacteria</taxon>
        <taxon>Bacillati</taxon>
        <taxon>Bacillota</taxon>
        <taxon>Negativicutes</taxon>
        <taxon>Veillonellales</taxon>
        <taxon>Veillonellaceae</taxon>
        <taxon>Veillonella</taxon>
    </lineage>
</organism>